<dbReference type="Gene3D" id="3.40.50.1820">
    <property type="entry name" value="alpha/beta hydrolase"/>
    <property type="match status" value="1"/>
</dbReference>
<protein>
    <submittedName>
        <fullName evidence="3">Arylformamidase</fullName>
    </submittedName>
</protein>
<dbReference type="EMBL" id="JABVXQ010000008">
    <property type="protein sequence ID" value="KAF6092102.1"/>
    <property type="molecule type" value="Genomic_DNA"/>
</dbReference>
<sequence>MVGPLTAQGVAVVIVAYDIAPKGSLDRMVDQVTRSVAFLQQRYPRNEGIYLCGHSAGAHLAAMMLLVNWTERGVTCNLKGFFLLSGIYDLEPLVHTSQNAPLLLTPEDAQRISPQRLLEAAPRQPADPACRVLVIVGQHDSPEFLRQSREFYQTLCRGGWRASFEELQDVDHFEIVWKLTQKDYVLNQVGMSLRWDGMGPRWPLLTRRGGEVGGRGARKSHFPGLFGVQEGGGPAGRNRVPYLLPPSGTAPGDPQGLVLGARVGPSRGCGWGEAGARWYPPVRVSA</sequence>
<organism evidence="3 4">
    <name type="scientific">Phyllostomus discolor</name>
    <name type="common">pale spear-nosed bat</name>
    <dbReference type="NCBI Taxonomy" id="89673"/>
    <lineage>
        <taxon>Eukaryota</taxon>
        <taxon>Metazoa</taxon>
        <taxon>Chordata</taxon>
        <taxon>Craniata</taxon>
        <taxon>Vertebrata</taxon>
        <taxon>Euteleostomi</taxon>
        <taxon>Mammalia</taxon>
        <taxon>Eutheria</taxon>
        <taxon>Laurasiatheria</taxon>
        <taxon>Chiroptera</taxon>
        <taxon>Yangochiroptera</taxon>
        <taxon>Phyllostomidae</taxon>
        <taxon>Phyllostominae</taxon>
        <taxon>Phyllostomus</taxon>
    </lineage>
</organism>
<accession>A0A833ZGM9</accession>
<dbReference type="Proteomes" id="UP000664940">
    <property type="component" value="Unassembled WGS sequence"/>
</dbReference>
<keyword evidence="1" id="KW-0378">Hydrolase</keyword>
<feature type="domain" description="Alpha/beta hydrolase fold-3" evidence="2">
    <location>
        <begin position="9"/>
        <end position="172"/>
    </location>
</feature>
<evidence type="ECO:0000313" key="3">
    <source>
        <dbReference type="EMBL" id="KAF6092102.1"/>
    </source>
</evidence>
<gene>
    <name evidence="3" type="ORF">HJG60_000427</name>
</gene>
<proteinExistence type="predicted"/>
<comment type="caution">
    <text evidence="3">The sequence shown here is derived from an EMBL/GenBank/DDBJ whole genome shotgun (WGS) entry which is preliminary data.</text>
</comment>
<evidence type="ECO:0000256" key="1">
    <source>
        <dbReference type="ARBA" id="ARBA00022801"/>
    </source>
</evidence>
<dbReference type="InterPro" id="IPR013094">
    <property type="entry name" value="AB_hydrolase_3"/>
</dbReference>
<dbReference type="Pfam" id="PF07859">
    <property type="entry name" value="Abhydrolase_3"/>
    <property type="match status" value="1"/>
</dbReference>
<dbReference type="InterPro" id="IPR050300">
    <property type="entry name" value="GDXG_lipolytic_enzyme"/>
</dbReference>
<dbReference type="SUPFAM" id="SSF53474">
    <property type="entry name" value="alpha/beta-Hydrolases"/>
    <property type="match status" value="1"/>
</dbReference>
<dbReference type="PANTHER" id="PTHR48081:SF33">
    <property type="entry name" value="KYNURENINE FORMAMIDASE"/>
    <property type="match status" value="1"/>
</dbReference>
<dbReference type="GO" id="GO:0004061">
    <property type="term" value="F:arylformamidase activity"/>
    <property type="evidence" value="ECO:0007669"/>
    <property type="project" value="TreeGrafter"/>
</dbReference>
<reference evidence="3 4" key="1">
    <citation type="journal article" date="2020" name="Nature">
        <title>Six reference-quality genomes reveal evolution of bat adaptations.</title>
        <authorList>
            <person name="Jebb D."/>
            <person name="Huang Z."/>
            <person name="Pippel M."/>
            <person name="Hughes G.M."/>
            <person name="Lavrichenko K."/>
            <person name="Devanna P."/>
            <person name="Winkler S."/>
            <person name="Jermiin L.S."/>
            <person name="Skirmuntt E.C."/>
            <person name="Katzourakis A."/>
            <person name="Burkitt-Gray L."/>
            <person name="Ray D.A."/>
            <person name="Sullivan K.A.M."/>
            <person name="Roscito J.G."/>
            <person name="Kirilenko B.M."/>
            <person name="Davalos L.M."/>
            <person name="Corthals A.P."/>
            <person name="Power M.L."/>
            <person name="Jones G."/>
            <person name="Ransome R.D."/>
            <person name="Dechmann D.K.N."/>
            <person name="Locatelli A.G."/>
            <person name="Puechmaille S.J."/>
            <person name="Fedrigo O."/>
            <person name="Jarvis E.D."/>
            <person name="Hiller M."/>
            <person name="Vernes S.C."/>
            <person name="Myers E.W."/>
            <person name="Teeling E.C."/>
        </authorList>
    </citation>
    <scope>NUCLEOTIDE SEQUENCE [LARGE SCALE GENOMIC DNA]</scope>
    <source>
        <strain evidence="3">Bat1K_MPI-CBG_1</strain>
    </source>
</reference>
<dbReference type="AlphaFoldDB" id="A0A833ZGM9"/>
<dbReference type="InterPro" id="IPR029058">
    <property type="entry name" value="AB_hydrolase_fold"/>
</dbReference>
<evidence type="ECO:0000313" key="4">
    <source>
        <dbReference type="Proteomes" id="UP000664940"/>
    </source>
</evidence>
<dbReference type="PANTHER" id="PTHR48081">
    <property type="entry name" value="AB HYDROLASE SUPERFAMILY PROTEIN C4A8.06C"/>
    <property type="match status" value="1"/>
</dbReference>
<name>A0A833ZGM9_9CHIR</name>
<evidence type="ECO:0000259" key="2">
    <source>
        <dbReference type="Pfam" id="PF07859"/>
    </source>
</evidence>